<evidence type="ECO:0000256" key="1">
    <source>
        <dbReference type="ARBA" id="ARBA00023125"/>
    </source>
</evidence>
<dbReference type="VEuPathDB" id="FungiDB:UREG_02993"/>
<name>C4JNJ5_UNCRE</name>
<keyword evidence="4" id="KW-1185">Reference proteome</keyword>
<dbReference type="PROSITE" id="PS51253">
    <property type="entry name" value="HTH_CENPB"/>
    <property type="match status" value="1"/>
</dbReference>
<organism evidence="3 4">
    <name type="scientific">Uncinocarpus reesii (strain UAMH 1704)</name>
    <dbReference type="NCBI Taxonomy" id="336963"/>
    <lineage>
        <taxon>Eukaryota</taxon>
        <taxon>Fungi</taxon>
        <taxon>Dikarya</taxon>
        <taxon>Ascomycota</taxon>
        <taxon>Pezizomycotina</taxon>
        <taxon>Eurotiomycetes</taxon>
        <taxon>Eurotiomycetidae</taxon>
        <taxon>Onygenales</taxon>
        <taxon>Onygenaceae</taxon>
        <taxon>Uncinocarpus</taxon>
    </lineage>
</organism>
<dbReference type="KEGG" id="ure:UREG_02993"/>
<accession>C4JNJ5</accession>
<dbReference type="InParanoid" id="C4JNJ5"/>
<dbReference type="EMBL" id="CH476616">
    <property type="protein sequence ID" value="EEP78148.1"/>
    <property type="molecule type" value="Genomic_DNA"/>
</dbReference>
<feature type="domain" description="HTH CENPB-type" evidence="2">
    <location>
        <begin position="57"/>
        <end position="132"/>
    </location>
</feature>
<evidence type="ECO:0000313" key="4">
    <source>
        <dbReference type="Proteomes" id="UP000002058"/>
    </source>
</evidence>
<dbReference type="GO" id="GO:0003677">
    <property type="term" value="F:DNA binding"/>
    <property type="evidence" value="ECO:0007669"/>
    <property type="project" value="UniProtKB-KW"/>
</dbReference>
<keyword evidence="1" id="KW-0238">DNA-binding</keyword>
<evidence type="ECO:0000313" key="3">
    <source>
        <dbReference type="EMBL" id="EEP78148.1"/>
    </source>
</evidence>
<evidence type="ECO:0000259" key="2">
    <source>
        <dbReference type="PROSITE" id="PS51253"/>
    </source>
</evidence>
<gene>
    <name evidence="3" type="ORF">UREG_02993</name>
</gene>
<dbReference type="RefSeq" id="XP_002543477.1">
    <property type="nucleotide sequence ID" value="XM_002543431.1"/>
</dbReference>
<dbReference type="InterPro" id="IPR006600">
    <property type="entry name" value="HTH_CenpB_DNA-bd_dom"/>
</dbReference>
<dbReference type="Pfam" id="PF03221">
    <property type="entry name" value="HTH_Tnp_Tc5"/>
    <property type="match status" value="1"/>
</dbReference>
<sequence length="157" mass="18358">MASTYKLEEELIARASDEYNQRVRANEKVSVATLAREYKVSYHRLRRRILHVPSRSTRRRTNLRLTEEQYKALYEYLELLAKDGAAVTPQMLRDAANSILCESHTDPNTPPPTVGKGWQYRFIEMHPHYFPNIKVRKNESRLGALRNSLTEQQDQPT</sequence>
<protein>
    <recommendedName>
        <fullName evidence="2">HTH CENPB-type domain-containing protein</fullName>
    </recommendedName>
</protein>
<reference evidence="4" key="1">
    <citation type="journal article" date="2009" name="Genome Res.">
        <title>Comparative genomic analyses of the human fungal pathogens Coccidioides and their relatives.</title>
        <authorList>
            <person name="Sharpton T.J."/>
            <person name="Stajich J.E."/>
            <person name="Rounsley S.D."/>
            <person name="Gardner M.J."/>
            <person name="Wortman J.R."/>
            <person name="Jordar V.S."/>
            <person name="Maiti R."/>
            <person name="Kodira C.D."/>
            <person name="Neafsey D.E."/>
            <person name="Zeng Q."/>
            <person name="Hung C.-Y."/>
            <person name="McMahan C."/>
            <person name="Muszewska A."/>
            <person name="Grynberg M."/>
            <person name="Mandel M.A."/>
            <person name="Kellner E.M."/>
            <person name="Barker B.M."/>
            <person name="Galgiani J.N."/>
            <person name="Orbach M.J."/>
            <person name="Kirkland T.N."/>
            <person name="Cole G.T."/>
            <person name="Henn M.R."/>
            <person name="Birren B.W."/>
            <person name="Taylor J.W."/>
        </authorList>
    </citation>
    <scope>NUCLEOTIDE SEQUENCE [LARGE SCALE GENOMIC DNA]</scope>
    <source>
        <strain evidence="4">UAMH 1704</strain>
    </source>
</reference>
<dbReference type="OrthoDB" id="4201059at2759"/>
<dbReference type="eggNOG" id="ENOG502SXRC">
    <property type="taxonomic scope" value="Eukaryota"/>
</dbReference>
<dbReference type="HOGENOM" id="CLU_119126_0_0_1"/>
<dbReference type="GeneID" id="8439012"/>
<dbReference type="AlphaFoldDB" id="C4JNJ5"/>
<dbReference type="OMA" id="HYFPNIK"/>
<dbReference type="Proteomes" id="UP000002058">
    <property type="component" value="Unassembled WGS sequence"/>
</dbReference>
<proteinExistence type="predicted"/>